<sequence>MTILAAGLGLPLIMLAYVVYTPVPPGMDTLDGSATQAVEQAGATVLAVALSLAGVFGLLLGAARLGEVYRFDLHRPVRGQRPRGPFRAARTERVVALAYGELGIGLALVGGGAGCLLLGLVVV</sequence>
<keyword evidence="1" id="KW-0472">Membrane</keyword>
<gene>
    <name evidence="2" type="ORF">FHX42_005210</name>
</gene>
<comment type="caution">
    <text evidence="2">The sequence shown here is derived from an EMBL/GenBank/DDBJ whole genome shotgun (WGS) entry which is preliminary data.</text>
</comment>
<reference evidence="2 3" key="1">
    <citation type="submission" date="2020-07" db="EMBL/GenBank/DDBJ databases">
        <title>Sequencing the genomes of 1000 actinobacteria strains.</title>
        <authorList>
            <person name="Klenk H.-P."/>
        </authorList>
    </citation>
    <scope>NUCLEOTIDE SEQUENCE [LARGE SCALE GENOMIC DNA]</scope>
    <source>
        <strain evidence="2 3">DSM 45975</strain>
    </source>
</reference>
<feature type="transmembrane region" description="Helical" evidence="1">
    <location>
        <begin position="42"/>
        <end position="65"/>
    </location>
</feature>
<evidence type="ECO:0000313" key="3">
    <source>
        <dbReference type="Proteomes" id="UP000569329"/>
    </source>
</evidence>
<dbReference type="Proteomes" id="UP000569329">
    <property type="component" value="Unassembled WGS sequence"/>
</dbReference>
<organism evidence="2 3">
    <name type="scientific">Halosaccharopolyspora lacisalsi</name>
    <dbReference type="NCBI Taxonomy" id="1000566"/>
    <lineage>
        <taxon>Bacteria</taxon>
        <taxon>Bacillati</taxon>
        <taxon>Actinomycetota</taxon>
        <taxon>Actinomycetes</taxon>
        <taxon>Pseudonocardiales</taxon>
        <taxon>Pseudonocardiaceae</taxon>
        <taxon>Halosaccharopolyspora</taxon>
    </lineage>
</organism>
<name>A0A839E3D9_9PSEU</name>
<dbReference type="AlphaFoldDB" id="A0A839E3D9"/>
<evidence type="ECO:0000313" key="2">
    <source>
        <dbReference type="EMBL" id="MBA8827803.1"/>
    </source>
</evidence>
<proteinExistence type="predicted"/>
<keyword evidence="3" id="KW-1185">Reference proteome</keyword>
<evidence type="ECO:0000256" key="1">
    <source>
        <dbReference type="SAM" id="Phobius"/>
    </source>
</evidence>
<feature type="transmembrane region" description="Helical" evidence="1">
    <location>
        <begin position="96"/>
        <end position="122"/>
    </location>
</feature>
<protein>
    <submittedName>
        <fullName evidence="2">Uncharacterized protein</fullName>
    </submittedName>
</protein>
<keyword evidence="1" id="KW-1133">Transmembrane helix</keyword>
<accession>A0A839E3D9</accession>
<dbReference type="EMBL" id="JACGWZ010000010">
    <property type="protein sequence ID" value="MBA8827803.1"/>
    <property type="molecule type" value="Genomic_DNA"/>
</dbReference>
<keyword evidence="1" id="KW-0812">Transmembrane</keyword>